<feature type="domain" description="Thiaminase-2/PQQC" evidence="2">
    <location>
        <begin position="22"/>
        <end position="213"/>
    </location>
</feature>
<comment type="pathway">
    <text evidence="1">Cofactor biosynthesis; thiamine diphosphate biosynthesis.</text>
</comment>
<dbReference type="PANTHER" id="PTHR43198:SF2">
    <property type="entry name" value="SI:CH1073-67J19.1-RELATED"/>
    <property type="match status" value="1"/>
</dbReference>
<reference evidence="4" key="1">
    <citation type="journal article" date="2019" name="Int. J. Syst. Evol. Microbiol.">
        <title>The Global Catalogue of Microorganisms (GCM) 10K type strain sequencing project: providing services to taxonomists for standard genome sequencing and annotation.</title>
        <authorList>
            <consortium name="The Broad Institute Genomics Platform"/>
            <consortium name="The Broad Institute Genome Sequencing Center for Infectious Disease"/>
            <person name="Wu L."/>
            <person name="Ma J."/>
        </authorList>
    </citation>
    <scope>NUCLEOTIDE SEQUENCE [LARGE SCALE GENOMIC DNA]</scope>
    <source>
        <strain evidence="4">NBRC 105830</strain>
    </source>
</reference>
<gene>
    <name evidence="3" type="ORF">GCM10025862_28960</name>
</gene>
<dbReference type="EMBL" id="BSUJ01000001">
    <property type="protein sequence ID" value="GMA20875.1"/>
    <property type="molecule type" value="Genomic_DNA"/>
</dbReference>
<dbReference type="Gene3D" id="1.20.910.10">
    <property type="entry name" value="Heme oxygenase-like"/>
    <property type="match status" value="1"/>
</dbReference>
<keyword evidence="4" id="KW-1185">Reference proteome</keyword>
<dbReference type="SUPFAM" id="SSF48613">
    <property type="entry name" value="Heme oxygenase-like"/>
    <property type="match status" value="1"/>
</dbReference>
<dbReference type="InterPro" id="IPR004305">
    <property type="entry name" value="Thiaminase-2/PQQC"/>
</dbReference>
<protein>
    <submittedName>
        <fullName evidence="3">Aminopyrimidine aminohydrolase</fullName>
    </submittedName>
</protein>
<accession>A0ABQ6HQY0</accession>
<organism evidence="3 4">
    <name type="scientific">Arsenicicoccus piscis</name>
    <dbReference type="NCBI Taxonomy" id="673954"/>
    <lineage>
        <taxon>Bacteria</taxon>
        <taxon>Bacillati</taxon>
        <taxon>Actinomycetota</taxon>
        <taxon>Actinomycetes</taxon>
        <taxon>Micrococcales</taxon>
        <taxon>Intrasporangiaceae</taxon>
        <taxon>Arsenicicoccus</taxon>
    </lineage>
</organism>
<name>A0ABQ6HQY0_9MICO</name>
<evidence type="ECO:0000313" key="3">
    <source>
        <dbReference type="EMBL" id="GMA20875.1"/>
    </source>
</evidence>
<dbReference type="InterPro" id="IPR016084">
    <property type="entry name" value="Haem_Oase-like_multi-hlx"/>
</dbReference>
<dbReference type="PANTHER" id="PTHR43198">
    <property type="entry name" value="BIFUNCTIONAL TH2 PROTEIN"/>
    <property type="match status" value="1"/>
</dbReference>
<evidence type="ECO:0000313" key="4">
    <source>
        <dbReference type="Proteomes" id="UP001157109"/>
    </source>
</evidence>
<dbReference type="Proteomes" id="UP001157109">
    <property type="component" value="Unassembled WGS sequence"/>
</dbReference>
<evidence type="ECO:0000256" key="1">
    <source>
        <dbReference type="ARBA" id="ARBA00004948"/>
    </source>
</evidence>
<proteinExistence type="predicted"/>
<sequence length="219" mass="24014">MTFTDDTWSRIAAIRTAIDELPFVRGLADGTLDRQRFVHYLAQDALYLGDYSRALAGLAAQSTVADDALFWSRSAASALVVERELHGSHVADLSAATMSPTCRAYTSYLLARQTEGCYPVAAAAVLPCYWIYQDVGDDLLRAAGGADGDLAGHPYADWISMYADAEFAESVEQAKAIVDRLAASADPAVVDRMHEAFATAARYEWMFWDAAWREEGWPV</sequence>
<evidence type="ECO:0000259" key="2">
    <source>
        <dbReference type="Pfam" id="PF03070"/>
    </source>
</evidence>
<dbReference type="RefSeq" id="WP_241441227.1">
    <property type="nucleotide sequence ID" value="NZ_BSUJ01000001.1"/>
</dbReference>
<comment type="caution">
    <text evidence="3">The sequence shown here is derived from an EMBL/GenBank/DDBJ whole genome shotgun (WGS) entry which is preliminary data.</text>
</comment>
<dbReference type="InterPro" id="IPR050967">
    <property type="entry name" value="Thiamine_Salvage_TenA"/>
</dbReference>
<dbReference type="Pfam" id="PF03070">
    <property type="entry name" value="TENA_THI-4"/>
    <property type="match status" value="1"/>
</dbReference>
<dbReference type="CDD" id="cd19365">
    <property type="entry name" value="TenA_C-like"/>
    <property type="match status" value="1"/>
</dbReference>